<keyword evidence="3" id="KW-1185">Reference proteome</keyword>
<comment type="caution">
    <text evidence="2">The sequence shown here is derived from an EMBL/GenBank/DDBJ whole genome shotgun (WGS) entry which is preliminary data.</text>
</comment>
<reference evidence="2" key="1">
    <citation type="submission" date="2019-04" db="EMBL/GenBank/DDBJ databases">
        <title>Genome assembly of Zosterops borbonicus 15179.</title>
        <authorList>
            <person name="Leroy T."/>
            <person name="Anselmetti Y."/>
            <person name="Tilak M.-K."/>
            <person name="Nabholz B."/>
        </authorList>
    </citation>
    <scope>NUCLEOTIDE SEQUENCE</scope>
    <source>
        <strain evidence="2">HGM_15179</strain>
        <tissue evidence="2">Muscle</tissue>
    </source>
</reference>
<name>A0A8K1LIX3_9PASS</name>
<dbReference type="AlphaFoldDB" id="A0A8K1LIX3"/>
<sequence>MGEVLRVGSHQSGVEGQNPFPQPAGHATFDAAQDAFGFLNNKCTLLAHVELLMNQHTQILLLRAALNPFSTQPEGVLGIFPIHMQDSDFVELHEVHTSLSLKAAKVPLVAIPFLWSVDHTTQMGIVGKLAVGALPLSMPPTKIMESASPRVIPQGRTFFIYLHWDIKPLTSSL</sequence>
<accession>A0A8K1LIX3</accession>
<evidence type="ECO:0000313" key="3">
    <source>
        <dbReference type="Proteomes" id="UP000796761"/>
    </source>
</evidence>
<protein>
    <submittedName>
        <fullName evidence="2">Uncharacterized protein</fullName>
    </submittedName>
</protein>
<proteinExistence type="predicted"/>
<gene>
    <name evidence="2" type="ORF">HGM15179_011299</name>
</gene>
<dbReference type="OrthoDB" id="9218575at2759"/>
<dbReference type="Proteomes" id="UP000796761">
    <property type="component" value="Unassembled WGS sequence"/>
</dbReference>
<dbReference type="EMBL" id="SWJQ01000351">
    <property type="protein sequence ID" value="TRZ15800.1"/>
    <property type="molecule type" value="Genomic_DNA"/>
</dbReference>
<feature type="region of interest" description="Disordered" evidence="1">
    <location>
        <begin position="1"/>
        <end position="24"/>
    </location>
</feature>
<evidence type="ECO:0000313" key="2">
    <source>
        <dbReference type="EMBL" id="TRZ15800.1"/>
    </source>
</evidence>
<evidence type="ECO:0000256" key="1">
    <source>
        <dbReference type="SAM" id="MobiDB-lite"/>
    </source>
</evidence>
<organism evidence="2 3">
    <name type="scientific">Zosterops borbonicus</name>
    <dbReference type="NCBI Taxonomy" id="364589"/>
    <lineage>
        <taxon>Eukaryota</taxon>
        <taxon>Metazoa</taxon>
        <taxon>Chordata</taxon>
        <taxon>Craniata</taxon>
        <taxon>Vertebrata</taxon>
        <taxon>Euteleostomi</taxon>
        <taxon>Archelosauria</taxon>
        <taxon>Archosauria</taxon>
        <taxon>Dinosauria</taxon>
        <taxon>Saurischia</taxon>
        <taxon>Theropoda</taxon>
        <taxon>Coelurosauria</taxon>
        <taxon>Aves</taxon>
        <taxon>Neognathae</taxon>
        <taxon>Neoaves</taxon>
        <taxon>Telluraves</taxon>
        <taxon>Australaves</taxon>
        <taxon>Passeriformes</taxon>
        <taxon>Sylvioidea</taxon>
        <taxon>Zosteropidae</taxon>
        <taxon>Zosterops</taxon>
    </lineage>
</organism>